<gene>
    <name evidence="2" type="primary">rseC</name>
    <name evidence="2" type="ORF">AW06_002935</name>
</gene>
<evidence type="ECO:0000313" key="3">
    <source>
        <dbReference type="Proteomes" id="UP000021315"/>
    </source>
</evidence>
<feature type="transmembrane region" description="Helical" evidence="1">
    <location>
        <begin position="103"/>
        <end position="120"/>
    </location>
</feature>
<dbReference type="InterPro" id="IPR026268">
    <property type="entry name" value="RseC"/>
</dbReference>
<keyword evidence="3" id="KW-1185">Reference proteome</keyword>
<protein>
    <submittedName>
        <fullName evidence="2">Sigma-E factor regulatory protein RseC</fullName>
    </submittedName>
</protein>
<sequence length="139" mass="14578">MMTDAWGTITAVDGQYAYLRMDESGCGRCRQQGGCGGNHLGPLWCGPPRTFRVLNPDHCDVGAHVQVTVAEGSLGRSALYAYTFPLLALFAGALSGSACGGEAGAIGGAMGGLLVGWLGLRRAQRQSQHDPRLQISIRS</sequence>
<dbReference type="PIRSF" id="PIRSF004923">
    <property type="entry name" value="RseC"/>
    <property type="match status" value="1"/>
</dbReference>
<organism evidence="2 3">
    <name type="scientific">Candidatus Accumulibacter cognatus</name>
    <dbReference type="NCBI Taxonomy" id="2954383"/>
    <lineage>
        <taxon>Bacteria</taxon>
        <taxon>Pseudomonadati</taxon>
        <taxon>Pseudomonadota</taxon>
        <taxon>Betaproteobacteria</taxon>
        <taxon>Candidatus Accumulibacter</taxon>
    </lineage>
</organism>
<evidence type="ECO:0000313" key="2">
    <source>
        <dbReference type="EMBL" id="KFB75972.1"/>
    </source>
</evidence>
<dbReference type="STRING" id="1453999.AW06_002935"/>
<accession>A0A080M3T5</accession>
<dbReference type="RefSeq" id="WP_273704664.1">
    <property type="nucleotide sequence ID" value="NZ_JDST02000066.1"/>
</dbReference>
<dbReference type="Proteomes" id="UP000021315">
    <property type="component" value="Unassembled WGS sequence"/>
</dbReference>
<dbReference type="AlphaFoldDB" id="A0A080M3T5"/>
<dbReference type="PANTHER" id="PTHR35867:SF1">
    <property type="entry name" value="PROTEIN RSEC"/>
    <property type="match status" value="1"/>
</dbReference>
<keyword evidence="1" id="KW-1133">Transmembrane helix</keyword>
<dbReference type="InterPro" id="IPR007359">
    <property type="entry name" value="SigmaE_reg_RseC_MucC"/>
</dbReference>
<comment type="caution">
    <text evidence="2">The sequence shown here is derived from an EMBL/GenBank/DDBJ whole genome shotgun (WGS) entry which is preliminary data.</text>
</comment>
<proteinExistence type="predicted"/>
<dbReference type="EMBL" id="JDST02000066">
    <property type="protein sequence ID" value="KFB75972.1"/>
    <property type="molecule type" value="Genomic_DNA"/>
</dbReference>
<feature type="transmembrane region" description="Helical" evidence="1">
    <location>
        <begin position="79"/>
        <end position="97"/>
    </location>
</feature>
<reference evidence="2" key="1">
    <citation type="submission" date="2014-02" db="EMBL/GenBank/DDBJ databases">
        <title>Expanding our view of genomic diversity in Candidatus Accumulibacter clades.</title>
        <authorList>
            <person name="Skennerton C.T."/>
            <person name="Barr J.J."/>
            <person name="Slater F.R."/>
            <person name="Bond P.L."/>
            <person name="Tyson G.W."/>
        </authorList>
    </citation>
    <scope>NUCLEOTIDE SEQUENCE [LARGE SCALE GENOMIC DNA]</scope>
</reference>
<evidence type="ECO:0000256" key="1">
    <source>
        <dbReference type="SAM" id="Phobius"/>
    </source>
</evidence>
<dbReference type="Pfam" id="PF04246">
    <property type="entry name" value="RseC_MucC"/>
    <property type="match status" value="1"/>
</dbReference>
<dbReference type="PANTHER" id="PTHR35867">
    <property type="entry name" value="PROTEIN RSEC"/>
    <property type="match status" value="1"/>
</dbReference>
<keyword evidence="1" id="KW-0472">Membrane</keyword>
<keyword evidence="1" id="KW-0812">Transmembrane</keyword>
<name>A0A080M3T5_9PROT</name>